<keyword evidence="2" id="KW-1185">Reference proteome</keyword>
<feature type="non-terminal residue" evidence="1">
    <location>
        <position position="90"/>
    </location>
</feature>
<accession>A0ABD0LY71</accession>
<sequence>CCANRCCCKRLDLPQKSLCKSQRAPVGPAAQPGLVGQPKQGPTEALCGLHAGNATIVGRIDIFDDDVGGPFAQKTRPDACRFIVTSITPR</sequence>
<name>A0ABD0LY71_9CAEN</name>
<comment type="caution">
    <text evidence="1">The sequence shown here is derived from an EMBL/GenBank/DDBJ whole genome shotgun (WGS) entry which is preliminary data.</text>
</comment>
<proteinExistence type="predicted"/>
<dbReference type="Proteomes" id="UP001519460">
    <property type="component" value="Unassembled WGS sequence"/>
</dbReference>
<reference evidence="1 2" key="1">
    <citation type="journal article" date="2023" name="Sci. Data">
        <title>Genome assembly of the Korean intertidal mud-creeper Batillaria attramentaria.</title>
        <authorList>
            <person name="Patra A.K."/>
            <person name="Ho P.T."/>
            <person name="Jun S."/>
            <person name="Lee S.J."/>
            <person name="Kim Y."/>
            <person name="Won Y.J."/>
        </authorList>
    </citation>
    <scope>NUCLEOTIDE SEQUENCE [LARGE SCALE GENOMIC DNA]</scope>
    <source>
        <strain evidence="1">Wonlab-2016</strain>
    </source>
</reference>
<protein>
    <submittedName>
        <fullName evidence="1">Uncharacterized protein</fullName>
    </submittedName>
</protein>
<evidence type="ECO:0000313" key="1">
    <source>
        <dbReference type="EMBL" id="KAK7504431.1"/>
    </source>
</evidence>
<dbReference type="AlphaFoldDB" id="A0ABD0LY71"/>
<gene>
    <name evidence="1" type="ORF">BaRGS_00004297</name>
</gene>
<dbReference type="EMBL" id="JACVVK020000015">
    <property type="protein sequence ID" value="KAK7504431.1"/>
    <property type="molecule type" value="Genomic_DNA"/>
</dbReference>
<feature type="non-terminal residue" evidence="1">
    <location>
        <position position="1"/>
    </location>
</feature>
<organism evidence="1 2">
    <name type="scientific">Batillaria attramentaria</name>
    <dbReference type="NCBI Taxonomy" id="370345"/>
    <lineage>
        <taxon>Eukaryota</taxon>
        <taxon>Metazoa</taxon>
        <taxon>Spiralia</taxon>
        <taxon>Lophotrochozoa</taxon>
        <taxon>Mollusca</taxon>
        <taxon>Gastropoda</taxon>
        <taxon>Caenogastropoda</taxon>
        <taxon>Sorbeoconcha</taxon>
        <taxon>Cerithioidea</taxon>
        <taxon>Batillariidae</taxon>
        <taxon>Batillaria</taxon>
    </lineage>
</organism>
<evidence type="ECO:0000313" key="2">
    <source>
        <dbReference type="Proteomes" id="UP001519460"/>
    </source>
</evidence>